<keyword evidence="4" id="KW-1185">Reference proteome</keyword>
<evidence type="ECO:0000256" key="1">
    <source>
        <dbReference type="SAM" id="MobiDB-lite"/>
    </source>
</evidence>
<evidence type="ECO:0000313" key="4">
    <source>
        <dbReference type="Proteomes" id="UP000269221"/>
    </source>
</evidence>
<keyword evidence="2" id="KW-0812">Transmembrane</keyword>
<reference evidence="3 4" key="1">
    <citation type="submission" date="2018-07" db="EMBL/GenBank/DDBJ databases">
        <title>A high quality draft genome assembly of the barn swallow (H. rustica rustica).</title>
        <authorList>
            <person name="Formenti G."/>
            <person name="Chiara M."/>
            <person name="Poveda L."/>
            <person name="Francoijs K.-J."/>
            <person name="Bonisoli-Alquati A."/>
            <person name="Canova L."/>
            <person name="Gianfranceschi L."/>
            <person name="Horner D.S."/>
            <person name="Saino N."/>
        </authorList>
    </citation>
    <scope>NUCLEOTIDE SEQUENCE [LARGE SCALE GENOMIC DNA]</scope>
    <source>
        <strain evidence="3">Chelidonia</strain>
        <tissue evidence="3">Blood</tissue>
    </source>
</reference>
<dbReference type="OrthoDB" id="7480422at2759"/>
<protein>
    <submittedName>
        <fullName evidence="3">Uncharacterized protein</fullName>
    </submittedName>
</protein>
<sequence>MSQHCTQVAKKANGILANIRNDVASRSRELILPLYSAERVLLLAVAVVAKNSLSFAGCGEPSTHGEEVASETSCPDPEKHSYVFLEILEIKEYMVKKVTVKRRGEERRGEERRGEERRGEERRGEERRGEERRGEERRGEERRGEERRGEERRGEERRGEERRGEERRGEERRGEERRGEERRGEERRKFSVSTAFLLLRGCLYFSGHLYPSLFIFMLPFYA</sequence>
<feature type="transmembrane region" description="Helical" evidence="2">
    <location>
        <begin position="197"/>
        <end position="221"/>
    </location>
</feature>
<keyword evidence="2" id="KW-0472">Membrane</keyword>
<accession>A0A3M0K1G5</accession>
<feature type="compositionally biased region" description="Basic and acidic residues" evidence="1">
    <location>
        <begin position="102"/>
        <end position="187"/>
    </location>
</feature>
<proteinExistence type="predicted"/>
<evidence type="ECO:0000256" key="2">
    <source>
        <dbReference type="SAM" id="Phobius"/>
    </source>
</evidence>
<dbReference type="AlphaFoldDB" id="A0A3M0K1G5"/>
<comment type="caution">
    <text evidence="3">The sequence shown here is derived from an EMBL/GenBank/DDBJ whole genome shotgun (WGS) entry which is preliminary data.</text>
</comment>
<evidence type="ECO:0000313" key="3">
    <source>
        <dbReference type="EMBL" id="RMC07003.1"/>
    </source>
</evidence>
<feature type="region of interest" description="Disordered" evidence="1">
    <location>
        <begin position="58"/>
        <end position="77"/>
    </location>
</feature>
<organism evidence="3 4">
    <name type="scientific">Hirundo rustica rustica</name>
    <dbReference type="NCBI Taxonomy" id="333673"/>
    <lineage>
        <taxon>Eukaryota</taxon>
        <taxon>Metazoa</taxon>
        <taxon>Chordata</taxon>
        <taxon>Craniata</taxon>
        <taxon>Vertebrata</taxon>
        <taxon>Euteleostomi</taxon>
        <taxon>Archelosauria</taxon>
        <taxon>Archosauria</taxon>
        <taxon>Dinosauria</taxon>
        <taxon>Saurischia</taxon>
        <taxon>Theropoda</taxon>
        <taxon>Coelurosauria</taxon>
        <taxon>Aves</taxon>
        <taxon>Neognathae</taxon>
        <taxon>Neoaves</taxon>
        <taxon>Telluraves</taxon>
        <taxon>Australaves</taxon>
        <taxon>Passeriformes</taxon>
        <taxon>Sylvioidea</taxon>
        <taxon>Hirundinidae</taxon>
        <taxon>Hirundo</taxon>
    </lineage>
</organism>
<gene>
    <name evidence="3" type="ORF">DUI87_16456</name>
</gene>
<keyword evidence="2" id="KW-1133">Transmembrane helix</keyword>
<dbReference type="EMBL" id="QRBI01000120">
    <property type="protein sequence ID" value="RMC07003.1"/>
    <property type="molecule type" value="Genomic_DNA"/>
</dbReference>
<feature type="region of interest" description="Disordered" evidence="1">
    <location>
        <begin position="101"/>
        <end position="187"/>
    </location>
</feature>
<name>A0A3M0K1G5_HIRRU</name>
<dbReference type="Proteomes" id="UP000269221">
    <property type="component" value="Unassembled WGS sequence"/>
</dbReference>